<organism evidence="2 3">
    <name type="scientific">Tieghemiomyces parasiticus</name>
    <dbReference type="NCBI Taxonomy" id="78921"/>
    <lineage>
        <taxon>Eukaryota</taxon>
        <taxon>Fungi</taxon>
        <taxon>Fungi incertae sedis</taxon>
        <taxon>Zoopagomycota</taxon>
        <taxon>Kickxellomycotina</taxon>
        <taxon>Dimargaritomycetes</taxon>
        <taxon>Dimargaritales</taxon>
        <taxon>Dimargaritaceae</taxon>
        <taxon>Tieghemiomyces</taxon>
    </lineage>
</organism>
<keyword evidence="3" id="KW-1185">Reference proteome</keyword>
<gene>
    <name evidence="2" type="ORF">IWQ60_008501</name>
</gene>
<sequence>MPVEYTDRCFTVREARRKVVCTDGHPSRHLYDVENGSRLFDGDRGHHFIPVHPGHDRGHCHDHSCRHCRVHKPHHPHPDKHHHHHHHPSPDVESQLVRCRGRTDHCSDRCVTGDGRPCNALASARIQVCEEGGCYRLTMHWPDPLVAPKKLAYKAECGRLHVSALGAPHVVGRTVHVHEERHREGLERVVRLPSDADTAHAKYSYHNGTLVVDFPRC</sequence>
<protein>
    <recommendedName>
        <fullName evidence="4">SHSP domain-containing protein</fullName>
    </recommendedName>
</protein>
<dbReference type="Gene3D" id="2.60.40.790">
    <property type="match status" value="1"/>
</dbReference>
<proteinExistence type="predicted"/>
<dbReference type="SUPFAM" id="SSF49764">
    <property type="entry name" value="HSP20-like chaperones"/>
    <property type="match status" value="1"/>
</dbReference>
<feature type="compositionally biased region" description="Basic residues" evidence="1">
    <location>
        <begin position="73"/>
        <end position="87"/>
    </location>
</feature>
<evidence type="ECO:0000313" key="3">
    <source>
        <dbReference type="Proteomes" id="UP001150569"/>
    </source>
</evidence>
<evidence type="ECO:0000313" key="2">
    <source>
        <dbReference type="EMBL" id="KAJ1915232.1"/>
    </source>
</evidence>
<dbReference type="InterPro" id="IPR008978">
    <property type="entry name" value="HSP20-like_chaperone"/>
</dbReference>
<dbReference type="CDD" id="cd06464">
    <property type="entry name" value="ACD_sHsps-like"/>
    <property type="match status" value="1"/>
</dbReference>
<evidence type="ECO:0008006" key="4">
    <source>
        <dbReference type="Google" id="ProtNLM"/>
    </source>
</evidence>
<dbReference type="AlphaFoldDB" id="A0A9W8DRE1"/>
<comment type="caution">
    <text evidence="2">The sequence shown here is derived from an EMBL/GenBank/DDBJ whole genome shotgun (WGS) entry which is preliminary data.</text>
</comment>
<accession>A0A9W8DRE1</accession>
<dbReference type="Proteomes" id="UP001150569">
    <property type="component" value="Unassembled WGS sequence"/>
</dbReference>
<feature type="region of interest" description="Disordered" evidence="1">
    <location>
        <begin position="73"/>
        <end position="94"/>
    </location>
</feature>
<dbReference type="EMBL" id="JANBPT010000641">
    <property type="protein sequence ID" value="KAJ1915232.1"/>
    <property type="molecule type" value="Genomic_DNA"/>
</dbReference>
<name>A0A9W8DRE1_9FUNG</name>
<reference evidence="2" key="1">
    <citation type="submission" date="2022-07" db="EMBL/GenBank/DDBJ databases">
        <title>Phylogenomic reconstructions and comparative analyses of Kickxellomycotina fungi.</title>
        <authorList>
            <person name="Reynolds N.K."/>
            <person name="Stajich J.E."/>
            <person name="Barry K."/>
            <person name="Grigoriev I.V."/>
            <person name="Crous P."/>
            <person name="Smith M.E."/>
        </authorList>
    </citation>
    <scope>NUCLEOTIDE SEQUENCE</scope>
    <source>
        <strain evidence="2">RSA 861</strain>
    </source>
</reference>
<evidence type="ECO:0000256" key="1">
    <source>
        <dbReference type="SAM" id="MobiDB-lite"/>
    </source>
</evidence>